<evidence type="ECO:0000313" key="2">
    <source>
        <dbReference type="EMBL" id="SHH80078.1"/>
    </source>
</evidence>
<dbReference type="AlphaFoldDB" id="A0A1M5VY08"/>
<reference evidence="2 3" key="1">
    <citation type="submission" date="2016-11" db="EMBL/GenBank/DDBJ databases">
        <authorList>
            <person name="Jaros S."/>
            <person name="Januszkiewicz K."/>
            <person name="Wedrychowicz H."/>
        </authorList>
    </citation>
    <scope>NUCLEOTIDE SEQUENCE [LARGE SCALE GENOMIC DNA]</scope>
    <source>
        <strain evidence="2 3">DSM 29431</strain>
    </source>
</reference>
<evidence type="ECO:0000259" key="1">
    <source>
        <dbReference type="Pfam" id="PF14096"/>
    </source>
</evidence>
<dbReference type="Pfam" id="PF14096">
    <property type="entry name" value="DUF4274"/>
    <property type="match status" value="1"/>
</dbReference>
<evidence type="ECO:0000313" key="3">
    <source>
        <dbReference type="Proteomes" id="UP000184221"/>
    </source>
</evidence>
<organism evidence="2 3">
    <name type="scientific">Marivita hallyeonensis</name>
    <dbReference type="NCBI Taxonomy" id="996342"/>
    <lineage>
        <taxon>Bacteria</taxon>
        <taxon>Pseudomonadati</taxon>
        <taxon>Pseudomonadota</taxon>
        <taxon>Alphaproteobacteria</taxon>
        <taxon>Rhodobacterales</taxon>
        <taxon>Roseobacteraceae</taxon>
        <taxon>Marivita</taxon>
    </lineage>
</organism>
<accession>A0A1M5VY08</accession>
<sequence length="330" mass="36564">MQTAREIAYEEGRKALETPKGLSTFLRQGKVSVISNQASGRADYLMAFAVRFVRRENSKNALLDAPGVHHLTQGERKACAILHDILCADAGSILDIMSDHPRVAETAYGLFKFRDMDDMARELLDDTCQARLNDPFGSPLAGSVIIMRAFVQNEAAGRRADAGPQTIETTDPTFLAWQEKAPDPDLWHQMLNELNYDIPGNVALLHWVVRQPSCDRATAAALFLMLFGQHMVGMPSLAVKERFPGSLVFEICDRATKQGFARSELSLASVGFANDQRPLLNEMRRLYEERADMAKDCIPVPVALFERPVAGRAPSSSYYAHSESFVTLSA</sequence>
<dbReference type="OrthoDB" id="7846016at2"/>
<keyword evidence="3" id="KW-1185">Reference proteome</keyword>
<name>A0A1M5VY08_9RHOB</name>
<dbReference type="EMBL" id="FQXC01000004">
    <property type="protein sequence ID" value="SHH80078.1"/>
    <property type="molecule type" value="Genomic_DNA"/>
</dbReference>
<dbReference type="InterPro" id="IPR025369">
    <property type="entry name" value="DUF4274"/>
</dbReference>
<dbReference type="Proteomes" id="UP000184221">
    <property type="component" value="Unassembled WGS sequence"/>
</dbReference>
<dbReference type="RefSeq" id="WP_072778932.1">
    <property type="nucleotide sequence ID" value="NZ_FQXC01000004.1"/>
</dbReference>
<protein>
    <recommendedName>
        <fullName evidence="1">DUF4274 domain-containing protein</fullName>
    </recommendedName>
</protein>
<proteinExistence type="predicted"/>
<feature type="domain" description="DUF4274" evidence="1">
    <location>
        <begin position="183"/>
        <end position="236"/>
    </location>
</feature>
<gene>
    <name evidence="2" type="ORF">SAMN05443551_3143</name>
</gene>